<organism evidence="2 3">
    <name type="scientific">Linum trigynum</name>
    <dbReference type="NCBI Taxonomy" id="586398"/>
    <lineage>
        <taxon>Eukaryota</taxon>
        <taxon>Viridiplantae</taxon>
        <taxon>Streptophyta</taxon>
        <taxon>Embryophyta</taxon>
        <taxon>Tracheophyta</taxon>
        <taxon>Spermatophyta</taxon>
        <taxon>Magnoliopsida</taxon>
        <taxon>eudicotyledons</taxon>
        <taxon>Gunneridae</taxon>
        <taxon>Pentapetalae</taxon>
        <taxon>rosids</taxon>
        <taxon>fabids</taxon>
        <taxon>Malpighiales</taxon>
        <taxon>Linaceae</taxon>
        <taxon>Linum</taxon>
    </lineage>
</organism>
<protein>
    <submittedName>
        <fullName evidence="2">Uncharacterized protein</fullName>
    </submittedName>
</protein>
<sequence length="87" mass="9983">MRTEKYENPPFPGKYPKESNPSYTTRPQNKGTSFDLTQLADEEQIAAGFWTAKRERILAVKRDGLKMMVMMQNVARFVGGEKERNGL</sequence>
<dbReference type="EMBL" id="OZ034820">
    <property type="protein sequence ID" value="CAL1398754.1"/>
    <property type="molecule type" value="Genomic_DNA"/>
</dbReference>
<evidence type="ECO:0000313" key="3">
    <source>
        <dbReference type="Proteomes" id="UP001497516"/>
    </source>
</evidence>
<accession>A0AAV2FLC0</accession>
<name>A0AAV2FLC0_9ROSI</name>
<dbReference type="Proteomes" id="UP001497516">
    <property type="component" value="Chromosome 7"/>
</dbReference>
<gene>
    <name evidence="2" type="ORF">LTRI10_LOCUS38971</name>
</gene>
<proteinExistence type="predicted"/>
<feature type="region of interest" description="Disordered" evidence="1">
    <location>
        <begin position="1"/>
        <end position="33"/>
    </location>
</feature>
<keyword evidence="3" id="KW-1185">Reference proteome</keyword>
<evidence type="ECO:0000313" key="2">
    <source>
        <dbReference type="EMBL" id="CAL1398754.1"/>
    </source>
</evidence>
<dbReference type="AlphaFoldDB" id="A0AAV2FLC0"/>
<feature type="compositionally biased region" description="Polar residues" evidence="1">
    <location>
        <begin position="19"/>
        <end position="33"/>
    </location>
</feature>
<evidence type="ECO:0000256" key="1">
    <source>
        <dbReference type="SAM" id="MobiDB-lite"/>
    </source>
</evidence>
<reference evidence="2 3" key="1">
    <citation type="submission" date="2024-04" db="EMBL/GenBank/DDBJ databases">
        <authorList>
            <person name="Fracassetti M."/>
        </authorList>
    </citation>
    <scope>NUCLEOTIDE SEQUENCE [LARGE SCALE GENOMIC DNA]</scope>
</reference>